<comment type="caution">
    <text evidence="2">The sequence shown here is derived from an EMBL/GenBank/DDBJ whole genome shotgun (WGS) entry which is preliminary data.</text>
</comment>
<dbReference type="InterPro" id="IPR043917">
    <property type="entry name" value="DUF5753"/>
</dbReference>
<accession>A0ABW3MPI6</accession>
<dbReference type="Proteomes" id="UP001597045">
    <property type="component" value="Unassembled WGS sequence"/>
</dbReference>
<keyword evidence="3" id="KW-1185">Reference proteome</keyword>
<feature type="domain" description="DUF5753" evidence="1">
    <location>
        <begin position="7"/>
        <end position="41"/>
    </location>
</feature>
<evidence type="ECO:0000313" key="3">
    <source>
        <dbReference type="Proteomes" id="UP001597045"/>
    </source>
</evidence>
<dbReference type="EMBL" id="JBHTIS010004426">
    <property type="protein sequence ID" value="MFD1052446.1"/>
    <property type="molecule type" value="Genomic_DNA"/>
</dbReference>
<evidence type="ECO:0000313" key="2">
    <source>
        <dbReference type="EMBL" id="MFD1052446.1"/>
    </source>
</evidence>
<evidence type="ECO:0000259" key="1">
    <source>
        <dbReference type="Pfam" id="PF19054"/>
    </source>
</evidence>
<sequence>MGYWIVDDAVYVEHVAGELRIDDEEQVAVYNRLTDRLWRAAGRGRFRSPRGW</sequence>
<organism evidence="2 3">
    <name type="scientific">Kibdelosporangium lantanae</name>
    <dbReference type="NCBI Taxonomy" id="1497396"/>
    <lineage>
        <taxon>Bacteria</taxon>
        <taxon>Bacillati</taxon>
        <taxon>Actinomycetota</taxon>
        <taxon>Actinomycetes</taxon>
        <taxon>Pseudonocardiales</taxon>
        <taxon>Pseudonocardiaceae</taxon>
        <taxon>Kibdelosporangium</taxon>
    </lineage>
</organism>
<gene>
    <name evidence="2" type="ORF">ACFQ1S_46100</name>
</gene>
<reference evidence="3" key="1">
    <citation type="journal article" date="2019" name="Int. J. Syst. Evol. Microbiol.">
        <title>The Global Catalogue of Microorganisms (GCM) 10K type strain sequencing project: providing services to taxonomists for standard genome sequencing and annotation.</title>
        <authorList>
            <consortium name="The Broad Institute Genomics Platform"/>
            <consortium name="The Broad Institute Genome Sequencing Center for Infectious Disease"/>
            <person name="Wu L."/>
            <person name="Ma J."/>
        </authorList>
    </citation>
    <scope>NUCLEOTIDE SEQUENCE [LARGE SCALE GENOMIC DNA]</scope>
    <source>
        <strain evidence="3">JCM 31486</strain>
    </source>
</reference>
<protein>
    <submittedName>
        <fullName evidence="2">Scr1 family TA system antitoxin-like transcriptional regulator</fullName>
    </submittedName>
</protein>
<name>A0ABW3MPI6_9PSEU</name>
<proteinExistence type="predicted"/>
<dbReference type="Pfam" id="PF19054">
    <property type="entry name" value="DUF5753"/>
    <property type="match status" value="1"/>
</dbReference>